<feature type="transmembrane region" description="Helical" evidence="1">
    <location>
        <begin position="93"/>
        <end position="115"/>
    </location>
</feature>
<keyword evidence="1" id="KW-1133">Transmembrane helix</keyword>
<gene>
    <name evidence="2" type="ORF">PXC00_12840</name>
</gene>
<reference evidence="2" key="2">
    <citation type="submission" date="2024-06" db="EMBL/GenBank/DDBJ databases">
        <title>Caproicibacterium argilliputei sp. nov, a novel caproic acid producing anaerobic bacterium isolated from pit mud.</title>
        <authorList>
            <person name="Xia S."/>
        </authorList>
    </citation>
    <scope>NUCLEOTIDE SEQUENCE</scope>
    <source>
        <strain evidence="2">ZCY20-5</strain>
    </source>
</reference>
<feature type="transmembrane region" description="Helical" evidence="1">
    <location>
        <begin position="177"/>
        <end position="194"/>
    </location>
</feature>
<evidence type="ECO:0000256" key="1">
    <source>
        <dbReference type="SAM" id="Phobius"/>
    </source>
</evidence>
<evidence type="ECO:0008006" key="4">
    <source>
        <dbReference type="Google" id="ProtNLM"/>
    </source>
</evidence>
<dbReference type="InterPro" id="IPR036259">
    <property type="entry name" value="MFS_trans_sf"/>
</dbReference>
<feature type="transmembrane region" description="Helical" evidence="1">
    <location>
        <begin position="135"/>
        <end position="156"/>
    </location>
</feature>
<dbReference type="Proteomes" id="UP001300604">
    <property type="component" value="Chromosome"/>
</dbReference>
<dbReference type="EMBL" id="CP135996">
    <property type="protein sequence ID" value="WOC32064.1"/>
    <property type="molecule type" value="Genomic_DNA"/>
</dbReference>
<reference evidence="2" key="1">
    <citation type="submission" date="2023-09" db="EMBL/GenBank/DDBJ databases">
        <authorList>
            <person name="Zeng C."/>
        </authorList>
    </citation>
    <scope>NUCLEOTIDE SEQUENCE</scope>
    <source>
        <strain evidence="2">ZCY20-5</strain>
    </source>
</reference>
<dbReference type="PANTHER" id="PTHR41307">
    <property type="entry name" value="MEMBRANE PROTEIN-RELATED"/>
    <property type="match status" value="1"/>
</dbReference>
<keyword evidence="3" id="KW-1185">Reference proteome</keyword>
<organism evidence="2 3">
    <name type="scientific">Caproicibacterium argilliputei</name>
    <dbReference type="NCBI Taxonomy" id="3030016"/>
    <lineage>
        <taxon>Bacteria</taxon>
        <taxon>Bacillati</taxon>
        <taxon>Bacillota</taxon>
        <taxon>Clostridia</taxon>
        <taxon>Eubacteriales</taxon>
        <taxon>Oscillospiraceae</taxon>
        <taxon>Caproicibacterium</taxon>
    </lineage>
</organism>
<dbReference type="SUPFAM" id="SSF103473">
    <property type="entry name" value="MFS general substrate transporter"/>
    <property type="match status" value="1"/>
</dbReference>
<accession>A0AA97D971</accession>
<keyword evidence="1" id="KW-0472">Membrane</keyword>
<protein>
    <recommendedName>
        <fullName evidence="4">DUF1129 family protein</fullName>
    </recommendedName>
</protein>
<dbReference type="SUPFAM" id="SSF158560">
    <property type="entry name" value="BH3980-like"/>
    <property type="match status" value="1"/>
</dbReference>
<name>A0AA97D971_9FIRM</name>
<keyword evidence="1" id="KW-0812">Transmembrane</keyword>
<evidence type="ECO:0000313" key="3">
    <source>
        <dbReference type="Proteomes" id="UP001300604"/>
    </source>
</evidence>
<proteinExistence type="predicted"/>
<evidence type="ECO:0000313" key="2">
    <source>
        <dbReference type="EMBL" id="WOC32064.1"/>
    </source>
</evidence>
<dbReference type="RefSeq" id="WP_275844127.1">
    <property type="nucleotide sequence ID" value="NZ_CP135996.1"/>
</dbReference>
<dbReference type="PANTHER" id="PTHR41307:SF1">
    <property type="entry name" value="MEMBRANE PROTEIN"/>
    <property type="match status" value="1"/>
</dbReference>
<dbReference type="Gene3D" id="1.10.1900.10">
    <property type="entry name" value="c-terminal domain of poly(a) binding protein"/>
    <property type="match status" value="1"/>
</dbReference>
<dbReference type="AlphaFoldDB" id="A0AA97D971"/>
<sequence>MNRKAKALNRINNALDKAILPENQEDLTNLICYLRVAELSEYDQEFVRRDLTEMVLAAQQRGEGIRSVIGEDYKAFCDDIIASLPARTRSQKVLAFLDTLCLSLSILGAVSLLFADGTLALLQALFARQPLHPEISITLSTVALTGMILVIAPALVMWICKKSLQPENHGRQFRRKAFLLGAGWMAVCLLVTWFGRGVLFTAPIWAVCAVIILLYAAHRVLDNLEL</sequence>
<dbReference type="KEGG" id="carl:PXC00_12840"/>
<feature type="transmembrane region" description="Helical" evidence="1">
    <location>
        <begin position="200"/>
        <end position="217"/>
    </location>
</feature>